<evidence type="ECO:0000313" key="4">
    <source>
        <dbReference type="Proteomes" id="UP000219072"/>
    </source>
</evidence>
<protein>
    <submittedName>
        <fullName evidence="3">Uncharacterized lipoprotein YddW, UPF0748 family</fullName>
    </submittedName>
</protein>
<organism evidence="3 4">
    <name type="scientific">Streptomyces zhaozhouensis</name>
    <dbReference type="NCBI Taxonomy" id="1300267"/>
    <lineage>
        <taxon>Bacteria</taxon>
        <taxon>Bacillati</taxon>
        <taxon>Actinomycetota</taxon>
        <taxon>Actinomycetes</taxon>
        <taxon>Kitasatosporales</taxon>
        <taxon>Streptomycetaceae</taxon>
        <taxon>Streptomyces</taxon>
    </lineage>
</organism>
<dbReference type="InterPro" id="IPR017853">
    <property type="entry name" value="GH"/>
</dbReference>
<feature type="domain" description="Glycosyl hydrolase-like 10" evidence="2">
    <location>
        <begin position="52"/>
        <end position="366"/>
    </location>
</feature>
<dbReference type="SUPFAM" id="SSF51445">
    <property type="entry name" value="(Trans)glycosidases"/>
    <property type="match status" value="1"/>
</dbReference>
<dbReference type="InterPro" id="IPR003790">
    <property type="entry name" value="GHL10"/>
</dbReference>
<dbReference type="Proteomes" id="UP000219072">
    <property type="component" value="Unassembled WGS sequence"/>
</dbReference>
<evidence type="ECO:0000259" key="2">
    <source>
        <dbReference type="Pfam" id="PF02638"/>
    </source>
</evidence>
<dbReference type="EMBL" id="OCNE01000003">
    <property type="protein sequence ID" value="SOD61419.1"/>
    <property type="molecule type" value="Genomic_DNA"/>
</dbReference>
<evidence type="ECO:0000256" key="1">
    <source>
        <dbReference type="ARBA" id="ARBA00022729"/>
    </source>
</evidence>
<keyword evidence="4" id="KW-1185">Reference proteome</keyword>
<reference evidence="3 4" key="1">
    <citation type="submission" date="2017-09" db="EMBL/GenBank/DDBJ databases">
        <authorList>
            <person name="Ehlers B."/>
            <person name="Leendertz F.H."/>
        </authorList>
    </citation>
    <scope>NUCLEOTIDE SEQUENCE [LARGE SCALE GENOMIC DNA]</scope>
    <source>
        <strain evidence="3 4">CGMCC 4.7095</strain>
    </source>
</reference>
<dbReference type="Gene3D" id="3.20.20.80">
    <property type="entry name" value="Glycosidases"/>
    <property type="match status" value="1"/>
</dbReference>
<proteinExistence type="predicted"/>
<keyword evidence="3" id="KW-0449">Lipoprotein</keyword>
<sequence length="421" mass="46476">MGRISRRGFALASMATLVGTFSTGSVAGARERGGAVPAADGAGDGAVPLAEELRGMWIASVSNIDWPAQPGQSADTVRSDLVKLLDVAVRWELNTVFLQVRPTADAFWPSPHEPWSEWLTGTQGEDPGWDPLAFAVEEAHARGLALHAWFNPYRVATHTDPSRLAADHPARREPSWAVPYGGRLYYNPGLPEVREFVQDAMMHAVTSYDIDGVHWDDYFYPYPVAGESFDDDDAFAEHGGDFADKGDWRRNNIDLLVREMRDRVAEAKPELPFGVSPFAVWRNKSTDPLGSDTRGGVQTYDDLYADVRTWVRESWVDYVIPQIYWEIGNEAADYAVLAAWWSEVADGTDVALYLGEAAYKVGDPAQPAAWQEPGELSSHLALTAERHPQVGGHVFYSAKQVAADPLGALTRVWEDHYRSGS</sequence>
<keyword evidence="1" id="KW-0732">Signal</keyword>
<dbReference type="Pfam" id="PF02638">
    <property type="entry name" value="GHL10"/>
    <property type="match status" value="1"/>
</dbReference>
<dbReference type="InterPro" id="IPR052177">
    <property type="entry name" value="Divisome_Glycosyl_Hydrolase"/>
</dbReference>
<dbReference type="AlphaFoldDB" id="A0A286DRZ7"/>
<dbReference type="RefSeq" id="WP_097230059.1">
    <property type="nucleotide sequence ID" value="NZ_OCNE01000003.1"/>
</dbReference>
<evidence type="ECO:0000313" key="3">
    <source>
        <dbReference type="EMBL" id="SOD61419.1"/>
    </source>
</evidence>
<dbReference type="PANTHER" id="PTHR43405">
    <property type="entry name" value="GLYCOSYL HYDROLASE DIGH"/>
    <property type="match status" value="1"/>
</dbReference>
<accession>A0A286DRZ7</accession>
<dbReference type="OrthoDB" id="9773203at2"/>
<name>A0A286DRZ7_9ACTN</name>
<dbReference type="PANTHER" id="PTHR43405:SF1">
    <property type="entry name" value="GLYCOSYL HYDROLASE DIGH"/>
    <property type="match status" value="1"/>
</dbReference>
<gene>
    <name evidence="3" type="ORF">SAMN06297387_103159</name>
</gene>